<comment type="catalytic activity">
    <reaction evidence="4">
        <text>a 5'-end (N(7)-methyl 5'-triphosphoguanosine)-ribonucleoside in snoRNA + S-adenosyl-L-methionine = a 5'-end (N(2),N(7)-dimethyl 5'-triphosphoguanosine)-ribonucleoside in snoRNA + S-adenosyl-L-homocysteine + H(+)</text>
        <dbReference type="Rhea" id="RHEA:78475"/>
        <dbReference type="Rhea" id="RHEA-COMP:19086"/>
        <dbReference type="Rhea" id="RHEA-COMP:19088"/>
        <dbReference type="ChEBI" id="CHEBI:15378"/>
        <dbReference type="ChEBI" id="CHEBI:57856"/>
        <dbReference type="ChEBI" id="CHEBI:59789"/>
        <dbReference type="ChEBI" id="CHEBI:156461"/>
        <dbReference type="ChEBI" id="CHEBI:172880"/>
    </reaction>
    <physiologicalReaction direction="left-to-right" evidence="4">
        <dbReference type="Rhea" id="RHEA:78476"/>
    </physiologicalReaction>
</comment>
<dbReference type="GO" id="GO:0071164">
    <property type="term" value="F:RNA cap trimethylguanosine synthase activity"/>
    <property type="evidence" value="ECO:0007669"/>
    <property type="project" value="TreeGrafter"/>
</dbReference>
<dbReference type="InterPro" id="IPR019012">
    <property type="entry name" value="RNA_cap_Gua-N2-MeTrfase"/>
</dbReference>
<keyword evidence="8" id="KW-0808">Transferase</keyword>
<dbReference type="Proteomes" id="UP000009168">
    <property type="component" value="Unassembled WGS sequence"/>
</dbReference>
<name>I7MGH3_TETTS</name>
<dbReference type="Gene3D" id="3.40.50.150">
    <property type="entry name" value="Vaccinia Virus protein VP39"/>
    <property type="match status" value="1"/>
</dbReference>
<sequence length="712" mass="81698">MFNCCLKNNQKHDDDDNGNKKKDKRLKSQINMKTINTNDESISQLQDTKHYTNNLTVTKTDIQNNMNANTGIHNQQGYISEKSILSHLNSEKKNHRDTVETHNNNNNNYNSFFTSGMNTPNYDYNFKGQDINQSDKKGNQQVATEKDKTIACSLDASNLEHFQKIFEKKQVKDQQFVQQIDQQVKQRFLLNKFFFLRDQGNKYVTLAYCSYQAFYVNGGTFNYSLASNKSTQSILNNTSLLFKAAPNQNLNVSKQINTSQDSINSQNNSTIFTTSKVQNNNVDFLNYQSLYAKFKVDMDQTENFTPQKIAFHIAQKFKKYPILIDACCGIGGNTVQFSKINKFVFAVDQSYRAIKTCNENIKNHKQDVSNVEFIQADFLSLECGELGQLRADIVFINPQIDMISETTKPDIFKHSSPNLLKAMKNAYRMSKNIAILLPYYIDINQIPILLDKFYRIYRNFPLDMIQHHCPHIEIIYMNGKIKYFLILLGDASKISQEDEIKFLQEYILDNSPYKGPYEEKVLELLNTILRKVGMFKLIRCLAKSIDINDLQKQKNLLNSFSDELEKEGIIHQKEIKNMLNLTNNISNVCESASDLVGSPNQFPNSFTSQQSFQLNVQQGSLVQSQELNQQLPKATSSKQISFDKDSQSNSFYGGGVESSLGDLLEKKDSLSENDISDNYSNNESDFYFDEYNNIPIDGNKINLNVNNQIKSI</sequence>
<dbReference type="PANTHER" id="PTHR14741:SF32">
    <property type="entry name" value="TRIMETHYLGUANOSINE SYNTHASE"/>
    <property type="match status" value="1"/>
</dbReference>
<dbReference type="AlphaFoldDB" id="I7MGH3"/>
<organism evidence="8 9">
    <name type="scientific">Tetrahymena thermophila (strain SB210)</name>
    <dbReference type="NCBI Taxonomy" id="312017"/>
    <lineage>
        <taxon>Eukaryota</taxon>
        <taxon>Sar</taxon>
        <taxon>Alveolata</taxon>
        <taxon>Ciliophora</taxon>
        <taxon>Intramacronucleata</taxon>
        <taxon>Oligohymenophorea</taxon>
        <taxon>Hymenostomatida</taxon>
        <taxon>Tetrahymenina</taxon>
        <taxon>Tetrahymenidae</taxon>
        <taxon>Tetrahymena</taxon>
    </lineage>
</organism>
<comment type="similarity">
    <text evidence="2">Belongs to the methyltransferase superfamily. Trimethylguanosine synthase family.</text>
</comment>
<dbReference type="KEGG" id="tet:TTHERM_00151600"/>
<dbReference type="OrthoDB" id="194443at2759"/>
<dbReference type="STRING" id="312017.I7MGH3"/>
<dbReference type="eggNOG" id="KOG2730">
    <property type="taxonomic scope" value="Eukaryota"/>
</dbReference>
<dbReference type="GeneID" id="7840028"/>
<evidence type="ECO:0000256" key="5">
    <source>
        <dbReference type="ARBA" id="ARBA00048763"/>
    </source>
</evidence>
<dbReference type="Pfam" id="PF09445">
    <property type="entry name" value="Methyltransf_15"/>
    <property type="match status" value="1"/>
</dbReference>
<gene>
    <name evidence="8" type="ORF">TTHERM_00151600</name>
</gene>
<dbReference type="RefSeq" id="XP_001021693.2">
    <property type="nucleotide sequence ID" value="XM_001021693.3"/>
</dbReference>
<evidence type="ECO:0000256" key="7">
    <source>
        <dbReference type="ARBA" id="ARBA00049790"/>
    </source>
</evidence>
<dbReference type="EMBL" id="GG662603">
    <property type="protein sequence ID" value="EAS01447.2"/>
    <property type="molecule type" value="Genomic_DNA"/>
</dbReference>
<keyword evidence="9" id="KW-1185">Reference proteome</keyword>
<protein>
    <recommendedName>
        <fullName evidence="1">Trimethylguanosine synthase</fullName>
    </recommendedName>
    <alternativeName>
        <fullName evidence="7">Cap-specific guanine-N(2) methyltransferase</fullName>
    </alternativeName>
</protein>
<dbReference type="CDD" id="cd02440">
    <property type="entry name" value="AdoMet_MTases"/>
    <property type="match status" value="1"/>
</dbReference>
<evidence type="ECO:0000313" key="8">
    <source>
        <dbReference type="EMBL" id="EAS01447.2"/>
    </source>
</evidence>
<proteinExistence type="inferred from homology"/>
<dbReference type="GO" id="GO:0005634">
    <property type="term" value="C:nucleus"/>
    <property type="evidence" value="ECO:0007669"/>
    <property type="project" value="TreeGrafter"/>
</dbReference>
<reference evidence="9" key="1">
    <citation type="journal article" date="2006" name="PLoS Biol.">
        <title>Macronuclear genome sequence of the ciliate Tetrahymena thermophila, a model eukaryote.</title>
        <authorList>
            <person name="Eisen J.A."/>
            <person name="Coyne R.S."/>
            <person name="Wu M."/>
            <person name="Wu D."/>
            <person name="Thiagarajan M."/>
            <person name="Wortman J.R."/>
            <person name="Badger J.H."/>
            <person name="Ren Q."/>
            <person name="Amedeo P."/>
            <person name="Jones K.M."/>
            <person name="Tallon L.J."/>
            <person name="Delcher A.L."/>
            <person name="Salzberg S.L."/>
            <person name="Silva J.C."/>
            <person name="Haas B.J."/>
            <person name="Majoros W.H."/>
            <person name="Farzad M."/>
            <person name="Carlton J.M."/>
            <person name="Smith R.K. Jr."/>
            <person name="Garg J."/>
            <person name="Pearlman R.E."/>
            <person name="Karrer K.M."/>
            <person name="Sun L."/>
            <person name="Manning G."/>
            <person name="Elde N.C."/>
            <person name="Turkewitz A.P."/>
            <person name="Asai D.J."/>
            <person name="Wilkes D.E."/>
            <person name="Wang Y."/>
            <person name="Cai H."/>
            <person name="Collins K."/>
            <person name="Stewart B.A."/>
            <person name="Lee S.R."/>
            <person name="Wilamowska K."/>
            <person name="Weinberg Z."/>
            <person name="Ruzzo W.L."/>
            <person name="Wloga D."/>
            <person name="Gaertig J."/>
            <person name="Frankel J."/>
            <person name="Tsao C.-C."/>
            <person name="Gorovsky M.A."/>
            <person name="Keeling P.J."/>
            <person name="Waller R.F."/>
            <person name="Patron N.J."/>
            <person name="Cherry J.M."/>
            <person name="Stover N.A."/>
            <person name="Krieger C.J."/>
            <person name="del Toro C."/>
            <person name="Ryder H.F."/>
            <person name="Williamson S.C."/>
            <person name="Barbeau R.A."/>
            <person name="Hamilton E.P."/>
            <person name="Orias E."/>
        </authorList>
    </citation>
    <scope>NUCLEOTIDE SEQUENCE [LARGE SCALE GENOMIC DNA]</scope>
    <source>
        <strain evidence="9">SB210</strain>
    </source>
</reference>
<comment type="catalytic activity">
    <reaction evidence="5">
        <text>a 5'-end (N(2),N(7)-dimethyl 5'-triphosphoguanosine)-ribonucleoside in snRNA + S-adenosyl-L-methionine = a 5'-end (N(2),N(2),N(7)-trimethyl 5'-triphosphoguanosine)-ribonucleoside in snRNA + S-adenosyl-L-homocysteine + H(+)</text>
        <dbReference type="Rhea" id="RHEA:78479"/>
        <dbReference type="Rhea" id="RHEA-COMP:19087"/>
        <dbReference type="Rhea" id="RHEA-COMP:19089"/>
        <dbReference type="ChEBI" id="CHEBI:15378"/>
        <dbReference type="ChEBI" id="CHEBI:57856"/>
        <dbReference type="ChEBI" id="CHEBI:59789"/>
        <dbReference type="ChEBI" id="CHEBI:167623"/>
        <dbReference type="ChEBI" id="CHEBI:172880"/>
    </reaction>
    <physiologicalReaction direction="left-to-right" evidence="5">
        <dbReference type="Rhea" id="RHEA:78480"/>
    </physiologicalReaction>
</comment>
<evidence type="ECO:0000256" key="2">
    <source>
        <dbReference type="ARBA" id="ARBA00025783"/>
    </source>
</evidence>
<comment type="catalytic activity">
    <reaction evidence="6">
        <text>a 5'-end (N(7)-methyl 5'-triphosphoguanosine)-ribonucleoside in snRNA + S-adenosyl-L-methionine = a 5'-end (N(2),N(7)-dimethyl 5'-triphosphoguanosine)-ribonucleoside in snRNA + S-adenosyl-L-homocysteine + H(+)</text>
        <dbReference type="Rhea" id="RHEA:78471"/>
        <dbReference type="Rhea" id="RHEA-COMP:19085"/>
        <dbReference type="Rhea" id="RHEA-COMP:19087"/>
        <dbReference type="ChEBI" id="CHEBI:15378"/>
        <dbReference type="ChEBI" id="CHEBI:57856"/>
        <dbReference type="ChEBI" id="CHEBI:59789"/>
        <dbReference type="ChEBI" id="CHEBI:156461"/>
        <dbReference type="ChEBI" id="CHEBI:172880"/>
    </reaction>
    <physiologicalReaction direction="left-to-right" evidence="6">
        <dbReference type="Rhea" id="RHEA:78472"/>
    </physiologicalReaction>
</comment>
<evidence type="ECO:0000313" key="9">
    <source>
        <dbReference type="Proteomes" id="UP000009168"/>
    </source>
</evidence>
<comment type="catalytic activity">
    <reaction evidence="3">
        <text>a 5'-end (N(2),N(7)-dimethyl 5'-triphosphoguanosine)-ribonucleoside in snoRNA + S-adenosyl-L-methionine = a 5'-end (N(2),N(2),N(7)-trimethyl 5'-triphosphoguanosine)-ribonucleoside in snoRNA + S-adenosyl-L-homocysteine + H(+)</text>
        <dbReference type="Rhea" id="RHEA:78507"/>
        <dbReference type="Rhea" id="RHEA-COMP:19088"/>
        <dbReference type="Rhea" id="RHEA-COMP:19090"/>
        <dbReference type="ChEBI" id="CHEBI:15378"/>
        <dbReference type="ChEBI" id="CHEBI:57856"/>
        <dbReference type="ChEBI" id="CHEBI:59789"/>
        <dbReference type="ChEBI" id="CHEBI:167623"/>
        <dbReference type="ChEBI" id="CHEBI:172880"/>
    </reaction>
    <physiologicalReaction direction="left-to-right" evidence="3">
        <dbReference type="Rhea" id="RHEA:78508"/>
    </physiologicalReaction>
</comment>
<dbReference type="InterPro" id="IPR029063">
    <property type="entry name" value="SAM-dependent_MTases_sf"/>
</dbReference>
<evidence type="ECO:0000256" key="3">
    <source>
        <dbReference type="ARBA" id="ARBA00047418"/>
    </source>
</evidence>
<accession>I7MGH3</accession>
<evidence type="ECO:0000256" key="1">
    <source>
        <dbReference type="ARBA" id="ARBA00018517"/>
    </source>
</evidence>
<keyword evidence="8" id="KW-0489">Methyltransferase</keyword>
<dbReference type="SUPFAM" id="SSF53335">
    <property type="entry name" value="S-adenosyl-L-methionine-dependent methyltransferases"/>
    <property type="match status" value="1"/>
</dbReference>
<dbReference type="InParanoid" id="I7MGH3"/>
<dbReference type="PANTHER" id="PTHR14741">
    <property type="entry name" value="S-ADENOSYLMETHIONINE-DEPENDENT METHYLTRANSFERASE RELATED"/>
    <property type="match status" value="1"/>
</dbReference>
<evidence type="ECO:0000256" key="6">
    <source>
        <dbReference type="ARBA" id="ARBA00049075"/>
    </source>
</evidence>
<evidence type="ECO:0000256" key="4">
    <source>
        <dbReference type="ARBA" id="ARBA00048740"/>
    </source>
</evidence>